<dbReference type="PROSITE" id="PS51292">
    <property type="entry name" value="ZF_RING_CH"/>
    <property type="match status" value="1"/>
</dbReference>
<dbReference type="PANTHER" id="PTHR31306">
    <property type="entry name" value="ALPHA-1,6-MANNOSYLTRANSFERASE MNN11-RELATED"/>
    <property type="match status" value="1"/>
</dbReference>
<keyword evidence="5" id="KW-0863">Zinc-finger</keyword>
<dbReference type="GO" id="GO:0000136">
    <property type="term" value="C:mannan polymerase complex"/>
    <property type="evidence" value="ECO:0007669"/>
    <property type="project" value="TreeGrafter"/>
</dbReference>
<dbReference type="SUPFAM" id="SSF57850">
    <property type="entry name" value="RING/U-box"/>
    <property type="match status" value="1"/>
</dbReference>
<evidence type="ECO:0000256" key="3">
    <source>
        <dbReference type="ARBA" id="ARBA00022679"/>
    </source>
</evidence>
<feature type="region of interest" description="Disordered" evidence="7">
    <location>
        <begin position="307"/>
        <end position="367"/>
    </location>
</feature>
<evidence type="ECO:0000313" key="10">
    <source>
        <dbReference type="EMBL" id="KAK4460615.1"/>
    </source>
</evidence>
<dbReference type="InterPro" id="IPR013083">
    <property type="entry name" value="Znf_RING/FYVE/PHD"/>
</dbReference>
<evidence type="ECO:0000256" key="5">
    <source>
        <dbReference type="ARBA" id="ARBA00022771"/>
    </source>
</evidence>
<keyword evidence="11" id="KW-1185">Reference proteome</keyword>
<evidence type="ECO:0000313" key="11">
    <source>
        <dbReference type="Proteomes" id="UP001321749"/>
    </source>
</evidence>
<keyword evidence="2" id="KW-0328">Glycosyltransferase</keyword>
<evidence type="ECO:0000256" key="2">
    <source>
        <dbReference type="ARBA" id="ARBA00022676"/>
    </source>
</evidence>
<comment type="similarity">
    <text evidence="1">Belongs to the glycosyltransferase 34 family.</text>
</comment>
<dbReference type="Pfam" id="PF05637">
    <property type="entry name" value="Glyco_transf_34"/>
    <property type="match status" value="1"/>
</dbReference>
<protein>
    <recommendedName>
        <fullName evidence="9">RING-CH-type domain-containing protein</fullName>
    </recommendedName>
</protein>
<comment type="caution">
    <text evidence="10">The sequence shown here is derived from an EMBL/GenBank/DDBJ whole genome shotgun (WGS) entry which is preliminary data.</text>
</comment>
<dbReference type="EMBL" id="MU865008">
    <property type="protein sequence ID" value="KAK4460615.1"/>
    <property type="molecule type" value="Genomic_DNA"/>
</dbReference>
<dbReference type="Proteomes" id="UP001321749">
    <property type="component" value="Unassembled WGS sequence"/>
</dbReference>
<dbReference type="InterPro" id="IPR011016">
    <property type="entry name" value="Znf_RING-CH"/>
</dbReference>
<feature type="transmembrane region" description="Helical" evidence="8">
    <location>
        <begin position="231"/>
        <end position="254"/>
    </location>
</feature>
<evidence type="ECO:0000256" key="6">
    <source>
        <dbReference type="ARBA" id="ARBA00022833"/>
    </source>
</evidence>
<dbReference type="Pfam" id="PF12906">
    <property type="entry name" value="RINGv"/>
    <property type="match status" value="1"/>
</dbReference>
<feature type="domain" description="RING-CH-type" evidence="9">
    <location>
        <begin position="82"/>
        <end position="147"/>
    </location>
</feature>
<dbReference type="AlphaFoldDB" id="A0AAV9HIP1"/>
<evidence type="ECO:0000259" key="9">
    <source>
        <dbReference type="PROSITE" id="PS51292"/>
    </source>
</evidence>
<keyword evidence="8" id="KW-0472">Membrane</keyword>
<keyword evidence="8" id="KW-1133">Transmembrane helix</keyword>
<keyword evidence="6" id="KW-0862">Zinc</keyword>
<feature type="region of interest" description="Disordered" evidence="7">
    <location>
        <begin position="1"/>
        <end position="54"/>
    </location>
</feature>
<dbReference type="PANTHER" id="PTHR31306:SF10">
    <property type="entry name" value="ALPHA-1,6-MANNOSYLTRANSFERASE MNN11-RELATED"/>
    <property type="match status" value="1"/>
</dbReference>
<proteinExistence type="inferred from homology"/>
<dbReference type="Gene3D" id="3.30.40.10">
    <property type="entry name" value="Zinc/RING finger domain, C3HC4 (zinc finger)"/>
    <property type="match status" value="1"/>
</dbReference>
<dbReference type="SMART" id="SM00744">
    <property type="entry name" value="RINGv"/>
    <property type="match status" value="1"/>
</dbReference>
<dbReference type="CDD" id="cd16495">
    <property type="entry name" value="RING_CH-C4HC3_MARCH"/>
    <property type="match status" value="1"/>
</dbReference>
<evidence type="ECO:0000256" key="8">
    <source>
        <dbReference type="SAM" id="Phobius"/>
    </source>
</evidence>
<evidence type="ECO:0000256" key="1">
    <source>
        <dbReference type="ARBA" id="ARBA00005664"/>
    </source>
</evidence>
<organism evidence="10 11">
    <name type="scientific">Cladorrhinum samala</name>
    <dbReference type="NCBI Taxonomy" id="585594"/>
    <lineage>
        <taxon>Eukaryota</taxon>
        <taxon>Fungi</taxon>
        <taxon>Dikarya</taxon>
        <taxon>Ascomycota</taxon>
        <taxon>Pezizomycotina</taxon>
        <taxon>Sordariomycetes</taxon>
        <taxon>Sordariomycetidae</taxon>
        <taxon>Sordariales</taxon>
        <taxon>Podosporaceae</taxon>
        <taxon>Cladorrhinum</taxon>
    </lineage>
</organism>
<keyword evidence="3" id="KW-0808">Transferase</keyword>
<name>A0AAV9HIP1_9PEZI</name>
<gene>
    <name evidence="10" type="ORF">QBC42DRAFT_180503</name>
</gene>
<dbReference type="GO" id="GO:0000009">
    <property type="term" value="F:alpha-1,6-mannosyltransferase activity"/>
    <property type="evidence" value="ECO:0007669"/>
    <property type="project" value="TreeGrafter"/>
</dbReference>
<dbReference type="InterPro" id="IPR008630">
    <property type="entry name" value="Glyco_trans_34"/>
</dbReference>
<keyword evidence="8" id="KW-0812">Transmembrane</keyword>
<dbReference type="Gene3D" id="3.90.550.10">
    <property type="entry name" value="Spore Coat Polysaccharide Biosynthesis Protein SpsA, Chain A"/>
    <property type="match status" value="1"/>
</dbReference>
<sequence length="659" mass="75063">MDGAAPSWSWPADMHQQNGHDQYHGHESAGTPEQTPPEMTPEITPEPTPAQTRRRYYRPRTCRICLEEVLPTTELEDTLANRVFSSKARVRYVSEDPELGRLISPCLCKGSQKYVHEGCLQAWRSSAPMVDRNFYCCPTCGFRYRMERLRWSRWLSSTALRAWLTILVMVVSVFILGFIADPIINYLSDPMSSLTGLILYELDFDLDVAAPPLPVEDIAPNGWVGHFIKGFLSLGILGFAKSMLAMSPVSWFNLRGRRRRGGRRGGGIDSVNWAVVVIGVLTFLFGTWKAVSHFSARALEKASDRVLDVQENEPDEDDEYDEAEVTEESRKDSRHGPLQTPPAAMHYAYPPRKSSNPAPYAPRSNRNLHGLRRNRAKLLAITGLFFITVVWLITRPSTHHAAPKPHKPSGNPPVVVVTVLDETTYDKDFLDSIKENRIKYAAKHGYKTFFPKIGDYDLKNAPKSWAKVPAMRHALTEFPDAYYIWYLDQNSFIMNPKLKIEDQIMKSSRLEELMKKDHPVVPPDSIIKTFSHLKGQDVDFVLTQDKEGLSAGSFIVRNGEWARFFLETWFDPIYRSYNFQKADTHALEHIVQWHPTILARLAIVDQRLLNSYSQPNKGVEYRDGDIAVRFVDCLASGVKACETESQKFAQQWRTSFTTS</sequence>
<dbReference type="GO" id="GO:0008270">
    <property type="term" value="F:zinc ion binding"/>
    <property type="evidence" value="ECO:0007669"/>
    <property type="project" value="UniProtKB-KW"/>
</dbReference>
<dbReference type="InterPro" id="IPR029044">
    <property type="entry name" value="Nucleotide-diphossugar_trans"/>
</dbReference>
<evidence type="ECO:0000256" key="4">
    <source>
        <dbReference type="ARBA" id="ARBA00022723"/>
    </source>
</evidence>
<accession>A0AAV9HIP1</accession>
<dbReference type="FunFam" id="3.90.550.10:FF:000149">
    <property type="entry name" value="Alpha-1,6-mannosyltransferase subunit"/>
    <property type="match status" value="1"/>
</dbReference>
<reference evidence="10" key="2">
    <citation type="submission" date="2023-06" db="EMBL/GenBank/DDBJ databases">
        <authorList>
            <consortium name="Lawrence Berkeley National Laboratory"/>
            <person name="Mondo S.J."/>
            <person name="Hensen N."/>
            <person name="Bonometti L."/>
            <person name="Westerberg I."/>
            <person name="Brannstrom I.O."/>
            <person name="Guillou S."/>
            <person name="Cros-Aarteil S."/>
            <person name="Calhoun S."/>
            <person name="Haridas S."/>
            <person name="Kuo A."/>
            <person name="Pangilinan J."/>
            <person name="Riley R."/>
            <person name="Labutti K."/>
            <person name="Andreopoulos B."/>
            <person name="Lipzen A."/>
            <person name="Chen C."/>
            <person name="Yanf M."/>
            <person name="Daum C."/>
            <person name="Ng V."/>
            <person name="Clum A."/>
            <person name="Steindorff A."/>
            <person name="Ohm R."/>
            <person name="Martin F."/>
            <person name="Silar P."/>
            <person name="Natvig D."/>
            <person name="Lalanne C."/>
            <person name="Gautier V."/>
            <person name="Ament-Velasquez S.L."/>
            <person name="Kruys A."/>
            <person name="Hutchinson M.I."/>
            <person name="Powell A.J."/>
            <person name="Barry K."/>
            <person name="Miller A.N."/>
            <person name="Grigoriev I.V."/>
            <person name="Debuchy R."/>
            <person name="Gladieux P."/>
            <person name="Thoren M.H."/>
            <person name="Johannesson H."/>
        </authorList>
    </citation>
    <scope>NUCLEOTIDE SEQUENCE</scope>
    <source>
        <strain evidence="10">PSN324</strain>
    </source>
</reference>
<evidence type="ECO:0000256" key="7">
    <source>
        <dbReference type="SAM" id="MobiDB-lite"/>
    </source>
</evidence>
<keyword evidence="4" id="KW-0479">Metal-binding</keyword>
<feature type="compositionally biased region" description="Pro residues" evidence="7">
    <location>
        <begin position="34"/>
        <end position="48"/>
    </location>
</feature>
<dbReference type="GO" id="GO:0006487">
    <property type="term" value="P:protein N-linked glycosylation"/>
    <property type="evidence" value="ECO:0007669"/>
    <property type="project" value="TreeGrafter"/>
</dbReference>
<feature type="compositionally biased region" description="Acidic residues" evidence="7">
    <location>
        <begin position="310"/>
        <end position="326"/>
    </location>
</feature>
<feature type="transmembrane region" description="Helical" evidence="8">
    <location>
        <begin position="158"/>
        <end position="180"/>
    </location>
</feature>
<reference evidence="10" key="1">
    <citation type="journal article" date="2023" name="Mol. Phylogenet. Evol.">
        <title>Genome-scale phylogeny and comparative genomics of the fungal order Sordariales.</title>
        <authorList>
            <person name="Hensen N."/>
            <person name="Bonometti L."/>
            <person name="Westerberg I."/>
            <person name="Brannstrom I.O."/>
            <person name="Guillou S."/>
            <person name="Cros-Aarteil S."/>
            <person name="Calhoun S."/>
            <person name="Haridas S."/>
            <person name="Kuo A."/>
            <person name="Mondo S."/>
            <person name="Pangilinan J."/>
            <person name="Riley R."/>
            <person name="LaButti K."/>
            <person name="Andreopoulos B."/>
            <person name="Lipzen A."/>
            <person name="Chen C."/>
            <person name="Yan M."/>
            <person name="Daum C."/>
            <person name="Ng V."/>
            <person name="Clum A."/>
            <person name="Steindorff A."/>
            <person name="Ohm R.A."/>
            <person name="Martin F."/>
            <person name="Silar P."/>
            <person name="Natvig D.O."/>
            <person name="Lalanne C."/>
            <person name="Gautier V."/>
            <person name="Ament-Velasquez S.L."/>
            <person name="Kruys A."/>
            <person name="Hutchinson M.I."/>
            <person name="Powell A.J."/>
            <person name="Barry K."/>
            <person name="Miller A.N."/>
            <person name="Grigoriev I.V."/>
            <person name="Debuchy R."/>
            <person name="Gladieux P."/>
            <person name="Hiltunen Thoren M."/>
            <person name="Johannesson H."/>
        </authorList>
    </citation>
    <scope>NUCLEOTIDE SEQUENCE</scope>
    <source>
        <strain evidence="10">PSN324</strain>
    </source>
</reference>